<accession>A0A8S1QSS1</accession>
<keyword evidence="3" id="KW-1185">Reference proteome</keyword>
<dbReference type="EMBL" id="CAJJDN010000115">
    <property type="protein sequence ID" value="CAD8117965.1"/>
    <property type="molecule type" value="Genomic_DNA"/>
</dbReference>
<organism evidence="2 3">
    <name type="scientific">Paramecium sonneborni</name>
    <dbReference type="NCBI Taxonomy" id="65129"/>
    <lineage>
        <taxon>Eukaryota</taxon>
        <taxon>Sar</taxon>
        <taxon>Alveolata</taxon>
        <taxon>Ciliophora</taxon>
        <taxon>Intramacronucleata</taxon>
        <taxon>Oligohymenophorea</taxon>
        <taxon>Peniculida</taxon>
        <taxon>Parameciidae</taxon>
        <taxon>Paramecium</taxon>
    </lineage>
</organism>
<reference evidence="2" key="1">
    <citation type="submission" date="2021-01" db="EMBL/GenBank/DDBJ databases">
        <authorList>
            <consortium name="Genoscope - CEA"/>
            <person name="William W."/>
        </authorList>
    </citation>
    <scope>NUCLEOTIDE SEQUENCE</scope>
</reference>
<comment type="caution">
    <text evidence="2">The sequence shown here is derived from an EMBL/GenBank/DDBJ whole genome shotgun (WGS) entry which is preliminary data.</text>
</comment>
<dbReference type="Proteomes" id="UP000692954">
    <property type="component" value="Unassembled WGS sequence"/>
</dbReference>
<sequence length="57" mass="6809">MDKLSKNLDKFYTQIYNQKKVVRNTSRDSNDPSNTSIDMQINPQKQQKKKTYILKED</sequence>
<evidence type="ECO:0000313" key="3">
    <source>
        <dbReference type="Proteomes" id="UP000692954"/>
    </source>
</evidence>
<feature type="compositionally biased region" description="Polar residues" evidence="1">
    <location>
        <begin position="31"/>
        <end position="45"/>
    </location>
</feature>
<protein>
    <submittedName>
        <fullName evidence="2">Uncharacterized protein</fullName>
    </submittedName>
</protein>
<evidence type="ECO:0000256" key="1">
    <source>
        <dbReference type="SAM" id="MobiDB-lite"/>
    </source>
</evidence>
<gene>
    <name evidence="2" type="ORF">PSON_ATCC_30995.1.T1150153</name>
</gene>
<proteinExistence type="predicted"/>
<evidence type="ECO:0000313" key="2">
    <source>
        <dbReference type="EMBL" id="CAD8117965.1"/>
    </source>
</evidence>
<name>A0A8S1QSS1_9CILI</name>
<feature type="compositionally biased region" description="Basic residues" evidence="1">
    <location>
        <begin position="46"/>
        <end position="57"/>
    </location>
</feature>
<feature type="region of interest" description="Disordered" evidence="1">
    <location>
        <begin position="22"/>
        <end position="57"/>
    </location>
</feature>
<dbReference type="OrthoDB" id="311782at2759"/>
<dbReference type="AlphaFoldDB" id="A0A8S1QSS1"/>